<accession>A0A0D0BJS0</accession>
<reference evidence="2 3" key="1">
    <citation type="submission" date="2014-04" db="EMBL/GenBank/DDBJ databases">
        <title>Evolutionary Origins and Diversification of the Mycorrhizal Mutualists.</title>
        <authorList>
            <consortium name="DOE Joint Genome Institute"/>
            <consortium name="Mycorrhizal Genomics Consortium"/>
            <person name="Kohler A."/>
            <person name="Kuo A."/>
            <person name="Nagy L.G."/>
            <person name="Floudas D."/>
            <person name="Copeland A."/>
            <person name="Barry K.W."/>
            <person name="Cichocki N."/>
            <person name="Veneault-Fourrey C."/>
            <person name="LaButti K."/>
            <person name="Lindquist E.A."/>
            <person name="Lipzen A."/>
            <person name="Lundell T."/>
            <person name="Morin E."/>
            <person name="Murat C."/>
            <person name="Riley R."/>
            <person name="Ohm R."/>
            <person name="Sun H."/>
            <person name="Tunlid A."/>
            <person name="Henrissat B."/>
            <person name="Grigoriev I.V."/>
            <person name="Hibbett D.S."/>
            <person name="Martin F."/>
        </authorList>
    </citation>
    <scope>NUCLEOTIDE SEQUENCE [LARGE SCALE GENOMIC DNA]</scope>
    <source>
        <strain evidence="2 3">FD-317 M1</strain>
    </source>
</reference>
<name>A0A0D0BJS0_9AGAR</name>
<feature type="region of interest" description="Disordered" evidence="1">
    <location>
        <begin position="1"/>
        <end position="25"/>
    </location>
</feature>
<proteinExistence type="predicted"/>
<dbReference type="AlphaFoldDB" id="A0A0D0BJS0"/>
<keyword evidence="3" id="KW-1185">Reference proteome</keyword>
<protein>
    <submittedName>
        <fullName evidence="2">Uncharacterized protein</fullName>
    </submittedName>
</protein>
<evidence type="ECO:0000313" key="2">
    <source>
        <dbReference type="EMBL" id="KIK49769.1"/>
    </source>
</evidence>
<dbReference type="HOGENOM" id="CLU_3050515_0_0_1"/>
<dbReference type="Proteomes" id="UP000053593">
    <property type="component" value="Unassembled WGS sequence"/>
</dbReference>
<dbReference type="EMBL" id="KN835025">
    <property type="protein sequence ID" value="KIK49769.1"/>
    <property type="molecule type" value="Genomic_DNA"/>
</dbReference>
<sequence>MGLERNRAQVAASVPSPANPTTTTPNLTVQIAQLQELLNRANAMAPEVSRQEDF</sequence>
<organism evidence="2 3">
    <name type="scientific">Collybiopsis luxurians FD-317 M1</name>
    <dbReference type="NCBI Taxonomy" id="944289"/>
    <lineage>
        <taxon>Eukaryota</taxon>
        <taxon>Fungi</taxon>
        <taxon>Dikarya</taxon>
        <taxon>Basidiomycota</taxon>
        <taxon>Agaricomycotina</taxon>
        <taxon>Agaricomycetes</taxon>
        <taxon>Agaricomycetidae</taxon>
        <taxon>Agaricales</taxon>
        <taxon>Marasmiineae</taxon>
        <taxon>Omphalotaceae</taxon>
        <taxon>Collybiopsis</taxon>
        <taxon>Collybiopsis luxurians</taxon>
    </lineage>
</organism>
<gene>
    <name evidence="2" type="ORF">GYMLUDRAFT_253602</name>
</gene>
<evidence type="ECO:0000313" key="3">
    <source>
        <dbReference type="Proteomes" id="UP000053593"/>
    </source>
</evidence>
<feature type="compositionally biased region" description="Low complexity" evidence="1">
    <location>
        <begin position="8"/>
        <end position="25"/>
    </location>
</feature>
<evidence type="ECO:0000256" key="1">
    <source>
        <dbReference type="SAM" id="MobiDB-lite"/>
    </source>
</evidence>